<name>A0A5J4FXX3_9FLAO</name>
<feature type="signal peptide" evidence="1">
    <location>
        <begin position="1"/>
        <end position="21"/>
    </location>
</feature>
<evidence type="ECO:0000313" key="2">
    <source>
        <dbReference type="EMBL" id="GEQ84521.1"/>
    </source>
</evidence>
<dbReference type="Proteomes" id="UP000326994">
    <property type="component" value="Unassembled WGS sequence"/>
</dbReference>
<dbReference type="RefSeq" id="WP_151892484.1">
    <property type="nucleotide sequence ID" value="NZ_BKCF01000001.1"/>
</dbReference>
<gene>
    <name evidence="2" type="ORF">ULMS_00290</name>
</gene>
<accession>A0A5J4FXX3</accession>
<keyword evidence="3" id="KW-1185">Reference proteome</keyword>
<keyword evidence="1" id="KW-0732">Signal</keyword>
<comment type="caution">
    <text evidence="2">The sequence shown here is derived from an EMBL/GenBank/DDBJ whole genome shotgun (WGS) entry which is preliminary data.</text>
</comment>
<protein>
    <submittedName>
        <fullName evidence="2">Uncharacterized protein</fullName>
    </submittedName>
</protein>
<sequence length="297" mass="33208">MKILRPFFTVLFLLVVSAVFAQKQYTIDGKQYKLNTEAEGTITLLWNTIEGEYRFFSQKGTAITELTNTYSNGDYNEEYKVVLQQQTGWDASRVKDTKLTLGSLRNFFNSYNAGEDTNYSYNEPIKLQHRLGAFVGVNNAAYTANPTNASHTALGIEYEVLDPNKLKRHSLVFRFKQTLDADDHAYSASQVSFNYRFKFIKSETLDLFANIKVAEYSYIKNERTVITPVAGNPGESTTVIVDTSGGTIDAIGGLGLGADYKLGNGYLTLSLNDLVAVGLEKNDEFPLDVTLGYKFIF</sequence>
<evidence type="ECO:0000256" key="1">
    <source>
        <dbReference type="SAM" id="SignalP"/>
    </source>
</evidence>
<proteinExistence type="predicted"/>
<dbReference type="OrthoDB" id="1411114at2"/>
<evidence type="ECO:0000313" key="3">
    <source>
        <dbReference type="Proteomes" id="UP000326994"/>
    </source>
</evidence>
<organism evidence="2 3">
    <name type="scientific">Patiriisocius marinistellae</name>
    <dbReference type="NCBI Taxonomy" id="2494560"/>
    <lineage>
        <taxon>Bacteria</taxon>
        <taxon>Pseudomonadati</taxon>
        <taxon>Bacteroidota</taxon>
        <taxon>Flavobacteriia</taxon>
        <taxon>Flavobacteriales</taxon>
        <taxon>Flavobacteriaceae</taxon>
        <taxon>Patiriisocius</taxon>
    </lineage>
</organism>
<dbReference type="AlphaFoldDB" id="A0A5J4FXX3"/>
<feature type="chain" id="PRO_5023862463" evidence="1">
    <location>
        <begin position="22"/>
        <end position="297"/>
    </location>
</feature>
<reference evidence="2 3" key="1">
    <citation type="submission" date="2019-08" db="EMBL/GenBank/DDBJ databases">
        <title>Ulvibacter marinistellae sp. nov., isolated from a starfish, Patiria pectinifera.</title>
        <authorList>
            <person name="Kawano K."/>
            <person name="Ushijima N."/>
            <person name="Kihara M."/>
            <person name="Itoh H."/>
        </authorList>
    </citation>
    <scope>NUCLEOTIDE SEQUENCE [LARGE SCALE GENOMIC DNA]</scope>
    <source>
        <strain evidence="2 3">KK4</strain>
    </source>
</reference>
<dbReference type="EMBL" id="BKCF01000001">
    <property type="protein sequence ID" value="GEQ84521.1"/>
    <property type="molecule type" value="Genomic_DNA"/>
</dbReference>